<dbReference type="KEGG" id="lrs:PX52LOC_05355"/>
<proteinExistence type="predicted"/>
<protein>
    <submittedName>
        <fullName evidence="1">Uncharacterized protein</fullName>
    </submittedName>
</protein>
<name>A0A5C1AMB7_9BACT</name>
<dbReference type="Proteomes" id="UP000324974">
    <property type="component" value="Chromosome"/>
</dbReference>
<reference evidence="2" key="1">
    <citation type="submission" date="2019-08" db="EMBL/GenBank/DDBJ databases">
        <title>Limnoglobus roseus gen. nov., sp. nov., a novel freshwater planctomycete with a giant genome from the family Gemmataceae.</title>
        <authorList>
            <person name="Kulichevskaya I.S."/>
            <person name="Naumoff D.G."/>
            <person name="Miroshnikov K."/>
            <person name="Ivanova A."/>
            <person name="Philippov D.A."/>
            <person name="Hakobyan A."/>
            <person name="Rijpstra I.C."/>
            <person name="Sinninghe Damste J.S."/>
            <person name="Liesack W."/>
            <person name="Dedysh S.N."/>
        </authorList>
    </citation>
    <scope>NUCLEOTIDE SEQUENCE [LARGE SCALE GENOMIC DNA]</scope>
    <source>
        <strain evidence="2">PX52</strain>
    </source>
</reference>
<accession>A0A5C1AMB7</accession>
<evidence type="ECO:0000313" key="2">
    <source>
        <dbReference type="Proteomes" id="UP000324974"/>
    </source>
</evidence>
<evidence type="ECO:0000313" key="1">
    <source>
        <dbReference type="EMBL" id="QEL18334.1"/>
    </source>
</evidence>
<keyword evidence="2" id="KW-1185">Reference proteome</keyword>
<gene>
    <name evidence="1" type="ORF">PX52LOC_05355</name>
</gene>
<dbReference type="EMBL" id="CP042425">
    <property type="protein sequence ID" value="QEL18334.1"/>
    <property type="molecule type" value="Genomic_DNA"/>
</dbReference>
<organism evidence="1 2">
    <name type="scientific">Limnoglobus roseus</name>
    <dbReference type="NCBI Taxonomy" id="2598579"/>
    <lineage>
        <taxon>Bacteria</taxon>
        <taxon>Pseudomonadati</taxon>
        <taxon>Planctomycetota</taxon>
        <taxon>Planctomycetia</taxon>
        <taxon>Gemmatales</taxon>
        <taxon>Gemmataceae</taxon>
        <taxon>Limnoglobus</taxon>
    </lineage>
</organism>
<dbReference type="AlphaFoldDB" id="A0A5C1AMB7"/>
<sequence>MGTTKPCRHCGVPVEQPVSQNRKQCSDCGRKAHAVLRRLWRDRKRAESTPVHAPPCVVCGKPAQRRSGMFNAWYRLTCSDACAKENERRVNRASGLVREQRGANPRPAFPCGWCGVACENPTRRKYCTDECARQAQSHRAREAARRRLAAAGRPIVLPGEPYRCQTCDGLFPRKRQSDRPRFCPGCRVARNRVLQAACRINRRLTDPDKFYRQERDKRARVTERLRTDPAFHNRHLRRMLASKRRNARRQFELELARGIAELAARGVVERPGLD</sequence>
<dbReference type="RefSeq" id="WP_149112856.1">
    <property type="nucleotide sequence ID" value="NZ_CP042425.1"/>
</dbReference>